<dbReference type="Pfam" id="PF05658">
    <property type="entry name" value="YadA_head"/>
    <property type="match status" value="4"/>
</dbReference>
<sequence>MTRIVATTRLAVVSLAALAGAIASAPAAAQTIDITGTRANVNPLNPPGTGRCSPPYFNTVDIAPDKLSSTGTSNLGTFTSTQSHCIVAAPPTDIVDGIVTYTFRAGDSISGTYTGRVDATATPGSFAASENLVITGGTGRFVGATGTIAELGSLSFASGLATFSGTINGQLTALATTTSGDFATAFGAPSAALGDYASAYGAFAIANGARTTALGSFAEATAAGATAVGDQTVASGLSATALGQLAAATAPAASALGHNSVASAIGSTAVGVRANATALGATSVGRLSAASGANATALGASASATFAGSTAIGTGAATTAANQVALGGSGSSVRIGDISASSAAQTGALGVATVDAAGTLGRNTTLLSDVAALQSASGNQLARIDALFELRDRDRRDFKQGIAAATAMGQASFPSAPGRTSYVLNGATFRGETAVGGSIMHRFDGDTPFALGLGFSVAGHRNNAFRAGVAGEF</sequence>
<proteinExistence type="predicted"/>
<accession>A0ABV8RL79</accession>
<feature type="chain" id="PRO_5045495621" description="Trimeric autotransporter adhesin YadA-like head domain-containing protein" evidence="1">
    <location>
        <begin position="30"/>
        <end position="473"/>
    </location>
</feature>
<dbReference type="CDD" id="cd12820">
    <property type="entry name" value="LbR_YadA-like"/>
    <property type="match status" value="1"/>
</dbReference>
<protein>
    <recommendedName>
        <fullName evidence="2">Trimeric autotransporter adhesin YadA-like head domain-containing protein</fullName>
    </recommendedName>
</protein>
<evidence type="ECO:0000259" key="2">
    <source>
        <dbReference type="Pfam" id="PF05658"/>
    </source>
</evidence>
<feature type="domain" description="Trimeric autotransporter adhesin YadA-like head" evidence="2">
    <location>
        <begin position="179"/>
        <end position="204"/>
    </location>
</feature>
<dbReference type="SUPFAM" id="SSF54523">
    <property type="entry name" value="Pili subunits"/>
    <property type="match status" value="1"/>
</dbReference>
<dbReference type="RefSeq" id="WP_379537149.1">
    <property type="nucleotide sequence ID" value="NZ_JBHSDR010000003.1"/>
</dbReference>
<evidence type="ECO:0000256" key="1">
    <source>
        <dbReference type="SAM" id="SignalP"/>
    </source>
</evidence>
<evidence type="ECO:0000313" key="4">
    <source>
        <dbReference type="Proteomes" id="UP001595828"/>
    </source>
</evidence>
<reference evidence="4" key="1">
    <citation type="journal article" date="2019" name="Int. J. Syst. Evol. Microbiol.">
        <title>The Global Catalogue of Microorganisms (GCM) 10K type strain sequencing project: providing services to taxonomists for standard genome sequencing and annotation.</title>
        <authorList>
            <consortium name="The Broad Institute Genomics Platform"/>
            <consortium name="The Broad Institute Genome Sequencing Center for Infectious Disease"/>
            <person name="Wu L."/>
            <person name="Ma J."/>
        </authorList>
    </citation>
    <scope>NUCLEOTIDE SEQUENCE [LARGE SCALE GENOMIC DNA]</scope>
    <source>
        <strain evidence="4">CGMCC 1.12989</strain>
    </source>
</reference>
<dbReference type="Proteomes" id="UP001595828">
    <property type="component" value="Unassembled WGS sequence"/>
</dbReference>
<comment type="caution">
    <text evidence="3">The sequence shown here is derived from an EMBL/GenBank/DDBJ whole genome shotgun (WGS) entry which is preliminary data.</text>
</comment>
<name>A0ABV8RL79_9SPHN</name>
<feature type="domain" description="Trimeric autotransporter adhesin YadA-like head" evidence="2">
    <location>
        <begin position="290"/>
        <end position="316"/>
    </location>
</feature>
<gene>
    <name evidence="3" type="ORF">ACFO0A_01165</name>
</gene>
<keyword evidence="1" id="KW-0732">Signal</keyword>
<keyword evidence="4" id="KW-1185">Reference proteome</keyword>
<dbReference type="InterPro" id="IPR008640">
    <property type="entry name" value="Adhesin_Head_dom"/>
</dbReference>
<dbReference type="InterPro" id="IPR045584">
    <property type="entry name" value="Pilin-like"/>
</dbReference>
<organism evidence="3 4">
    <name type="scientific">Novosphingobium tardum</name>
    <dbReference type="NCBI Taxonomy" id="1538021"/>
    <lineage>
        <taxon>Bacteria</taxon>
        <taxon>Pseudomonadati</taxon>
        <taxon>Pseudomonadota</taxon>
        <taxon>Alphaproteobacteria</taxon>
        <taxon>Sphingomonadales</taxon>
        <taxon>Sphingomonadaceae</taxon>
        <taxon>Novosphingobium</taxon>
    </lineage>
</organism>
<feature type="signal peptide" evidence="1">
    <location>
        <begin position="1"/>
        <end position="29"/>
    </location>
</feature>
<dbReference type="Gene3D" id="2.150.10.10">
    <property type="entry name" value="Serralysin-like metalloprotease, C-terminal"/>
    <property type="match status" value="1"/>
</dbReference>
<feature type="domain" description="Trimeric autotransporter adhesin YadA-like head" evidence="2">
    <location>
        <begin position="206"/>
        <end position="230"/>
    </location>
</feature>
<dbReference type="Gene3D" id="3.30.1300.30">
    <property type="entry name" value="GSPII I/J protein-like"/>
    <property type="match status" value="1"/>
</dbReference>
<feature type="domain" description="Trimeric autotransporter adhesin YadA-like head" evidence="2">
    <location>
        <begin position="248"/>
        <end position="273"/>
    </location>
</feature>
<evidence type="ECO:0000313" key="3">
    <source>
        <dbReference type="EMBL" id="MFC4293660.1"/>
    </source>
</evidence>
<dbReference type="EMBL" id="JBHSDR010000003">
    <property type="protein sequence ID" value="MFC4293660.1"/>
    <property type="molecule type" value="Genomic_DNA"/>
</dbReference>
<dbReference type="InterPro" id="IPR011049">
    <property type="entry name" value="Serralysin-like_metalloprot_C"/>
</dbReference>
<dbReference type="SUPFAM" id="SSF101967">
    <property type="entry name" value="Adhesin YadA, collagen-binding domain"/>
    <property type="match status" value="1"/>
</dbReference>